<gene>
    <name evidence="3" type="ORF">SAMN04487995_5152</name>
</gene>
<evidence type="ECO:0000313" key="4">
    <source>
        <dbReference type="Proteomes" id="UP000199532"/>
    </source>
</evidence>
<accession>A0A1H6ZKC4</accession>
<evidence type="ECO:0000313" key="3">
    <source>
        <dbReference type="EMBL" id="SEJ53831.1"/>
    </source>
</evidence>
<dbReference type="OrthoDB" id="678747at2"/>
<feature type="transmembrane region" description="Helical" evidence="1">
    <location>
        <begin position="50"/>
        <end position="71"/>
    </location>
</feature>
<keyword evidence="1" id="KW-1133">Transmembrane helix</keyword>
<dbReference type="Proteomes" id="UP000199532">
    <property type="component" value="Unassembled WGS sequence"/>
</dbReference>
<dbReference type="STRING" id="408657.SAMN04487995_5152"/>
<reference evidence="3 4" key="1">
    <citation type="submission" date="2016-10" db="EMBL/GenBank/DDBJ databases">
        <authorList>
            <person name="de Groot N.N."/>
        </authorList>
    </citation>
    <scope>NUCLEOTIDE SEQUENCE [LARGE SCALE GENOMIC DNA]</scope>
    <source>
        <strain evidence="3 4">DSM 19938</strain>
    </source>
</reference>
<proteinExistence type="predicted"/>
<keyword evidence="1" id="KW-0472">Membrane</keyword>
<keyword evidence="4" id="KW-1185">Reference proteome</keyword>
<feature type="signal peptide" evidence="2">
    <location>
        <begin position="1"/>
        <end position="24"/>
    </location>
</feature>
<feature type="chain" id="PRO_5011485595" evidence="2">
    <location>
        <begin position="25"/>
        <end position="95"/>
    </location>
</feature>
<sequence length="95" mass="10620">MKKFLAICGFVIAFLVLTVPSTMAQCAMCRGSVESSMGNGRNNVGVGLNTGIVYLFLMPYILVAVIGYMWYRSSKKNQQERQFVTARVQQALHHK</sequence>
<dbReference type="AlphaFoldDB" id="A0A1H6ZKC4"/>
<evidence type="ECO:0000256" key="2">
    <source>
        <dbReference type="SAM" id="SignalP"/>
    </source>
</evidence>
<organism evidence="3 4">
    <name type="scientific">Dyadobacter koreensis</name>
    <dbReference type="NCBI Taxonomy" id="408657"/>
    <lineage>
        <taxon>Bacteria</taxon>
        <taxon>Pseudomonadati</taxon>
        <taxon>Bacteroidota</taxon>
        <taxon>Cytophagia</taxon>
        <taxon>Cytophagales</taxon>
        <taxon>Spirosomataceae</taxon>
        <taxon>Dyadobacter</taxon>
    </lineage>
</organism>
<dbReference type="EMBL" id="FNXY01000009">
    <property type="protein sequence ID" value="SEJ53831.1"/>
    <property type="molecule type" value="Genomic_DNA"/>
</dbReference>
<name>A0A1H6ZKC4_9BACT</name>
<evidence type="ECO:0000256" key="1">
    <source>
        <dbReference type="SAM" id="Phobius"/>
    </source>
</evidence>
<dbReference type="RefSeq" id="WP_090339975.1">
    <property type="nucleotide sequence ID" value="NZ_FNXY01000009.1"/>
</dbReference>
<keyword evidence="2" id="KW-0732">Signal</keyword>
<keyword evidence="1" id="KW-0812">Transmembrane</keyword>
<protein>
    <submittedName>
        <fullName evidence="3">Uncharacterized protein</fullName>
    </submittedName>
</protein>